<organism evidence="1 2">
    <name type="scientific">Dryococelus australis</name>
    <dbReference type="NCBI Taxonomy" id="614101"/>
    <lineage>
        <taxon>Eukaryota</taxon>
        <taxon>Metazoa</taxon>
        <taxon>Ecdysozoa</taxon>
        <taxon>Arthropoda</taxon>
        <taxon>Hexapoda</taxon>
        <taxon>Insecta</taxon>
        <taxon>Pterygota</taxon>
        <taxon>Neoptera</taxon>
        <taxon>Polyneoptera</taxon>
        <taxon>Phasmatodea</taxon>
        <taxon>Verophasmatodea</taxon>
        <taxon>Anareolatae</taxon>
        <taxon>Phasmatidae</taxon>
        <taxon>Eurycanthinae</taxon>
        <taxon>Dryococelus</taxon>
    </lineage>
</organism>
<dbReference type="Proteomes" id="UP001159363">
    <property type="component" value="Chromosome 6"/>
</dbReference>
<dbReference type="EMBL" id="JARBHB010000007">
    <property type="protein sequence ID" value="KAJ8879258.1"/>
    <property type="molecule type" value="Genomic_DNA"/>
</dbReference>
<reference evidence="1 2" key="1">
    <citation type="submission" date="2023-02" db="EMBL/GenBank/DDBJ databases">
        <title>LHISI_Scaffold_Assembly.</title>
        <authorList>
            <person name="Stuart O.P."/>
            <person name="Cleave R."/>
            <person name="Magrath M.J.L."/>
            <person name="Mikheyev A.S."/>
        </authorList>
    </citation>
    <scope>NUCLEOTIDE SEQUENCE [LARGE SCALE GENOMIC DNA]</scope>
    <source>
        <strain evidence="1">Daus_M_001</strain>
        <tissue evidence="1">Leg muscle</tissue>
    </source>
</reference>
<dbReference type="PANTHER" id="PTHR19446">
    <property type="entry name" value="REVERSE TRANSCRIPTASES"/>
    <property type="match status" value="1"/>
</dbReference>
<proteinExistence type="predicted"/>
<accession>A0ABQ9H4M5</accession>
<evidence type="ECO:0000313" key="2">
    <source>
        <dbReference type="Proteomes" id="UP001159363"/>
    </source>
</evidence>
<comment type="caution">
    <text evidence="1">The sequence shown here is derived from an EMBL/GenBank/DDBJ whole genome shotgun (WGS) entry which is preliminary data.</text>
</comment>
<evidence type="ECO:0008006" key="3">
    <source>
        <dbReference type="Google" id="ProtNLM"/>
    </source>
</evidence>
<evidence type="ECO:0000313" key="1">
    <source>
        <dbReference type="EMBL" id="KAJ8879258.1"/>
    </source>
</evidence>
<sequence>MQDERCTTIEEDRLQKLLELRSIHSSFTFTSTNENSLTEIIKSLKNNISVGIHDVPVKLIKFCVHSLTLPLTIIFNKCSNNGIFPDSLKAAKVILLHKKGNETDALEELDNKYLVAEIFAELSKAFDCVNHKLLLQKMIGYGIKDSSLQMFKSYLSNRTHQVCLSQCNNKNNFIEYRSNTSDPYEGCAPDTAPPFQITAKGTLFHSKCPHGVTNAVYTLLSLLSIDWQKAVLRISPHLLLYHTRSAFNMRMRNSAAALRISIRCHCVLGPYHLMYRLQ</sequence>
<keyword evidence="2" id="KW-1185">Reference proteome</keyword>
<name>A0ABQ9H4M5_9NEOP</name>
<protein>
    <recommendedName>
        <fullName evidence="3">Reverse transcriptase domain-containing protein</fullName>
    </recommendedName>
</protein>
<gene>
    <name evidence="1" type="ORF">PR048_019865</name>
</gene>